<feature type="compositionally biased region" description="Polar residues" evidence="4">
    <location>
        <begin position="414"/>
        <end position="427"/>
    </location>
</feature>
<feature type="region of interest" description="Disordered" evidence="4">
    <location>
        <begin position="400"/>
        <end position="431"/>
    </location>
</feature>
<dbReference type="InterPro" id="IPR011990">
    <property type="entry name" value="TPR-like_helical_dom_sf"/>
</dbReference>
<evidence type="ECO:0000256" key="2">
    <source>
        <dbReference type="ARBA" id="ARBA00022803"/>
    </source>
</evidence>
<feature type="region of interest" description="Disordered" evidence="4">
    <location>
        <begin position="84"/>
        <end position="105"/>
    </location>
</feature>
<feature type="compositionally biased region" description="Polar residues" evidence="4">
    <location>
        <begin position="335"/>
        <end position="370"/>
    </location>
</feature>
<evidence type="ECO:0000313" key="6">
    <source>
        <dbReference type="Proteomes" id="UP001058974"/>
    </source>
</evidence>
<dbReference type="GO" id="GO:0016020">
    <property type="term" value="C:membrane"/>
    <property type="evidence" value="ECO:0007669"/>
    <property type="project" value="TreeGrafter"/>
</dbReference>
<dbReference type="Gramene" id="Psat06G0117600-T1">
    <property type="protein sequence ID" value="KAI5394390.1"/>
    <property type="gene ID" value="KIW84_061176"/>
</dbReference>
<keyword evidence="2 3" id="KW-0802">TPR repeat</keyword>
<evidence type="ECO:0000313" key="5">
    <source>
        <dbReference type="EMBL" id="KAI5394390.1"/>
    </source>
</evidence>
<accession>A0A9D4W4Q5</accession>
<sequence>MSHNRITTDSPLSRRIVRSFLHFLNHVEPSPGVDAEGIEVARECLVEAFKINSSSVSDEPDSLIDIFKSFDANKQCEVSREDSLKASSSLSGQNAVDAKTHPQASISMDEDLAEDPDISVSKDELCGQFFAALEKKRYFRTNSDGGDDIVQLEKASRLFDDGFTEMEKSGYLQFNMKNLAESLKALGNKEMQSKQYNDAVELYNCAIAINEKNAVYYCNRAAAYTQINKYTEAIEDCLKSIEIDPYYSKAYSRLGLAYYAQGKYRDAIDKGFQKALQLDPNNETVKENLRVAAHKLMEEQHHAGHNQNSGSSQEFQNHSARGSTSHAAPPPFASMQFNPGNLASMFMSATNAHQGSHSQESQEDANSSGANEPGIQFGGNVNVNPDQISQDLRGAFQSVMGMFSGNVPPGQPRDQMNGSQENANSGEANEPEIQFGGRVDLNSDQLPQELRVFQNVMDMLSGNVPPGQPHDQMNERTAPN</sequence>
<dbReference type="SMART" id="SM00028">
    <property type="entry name" value="TPR"/>
    <property type="match status" value="3"/>
</dbReference>
<dbReference type="PANTHER" id="PTHR45831:SF2">
    <property type="entry name" value="LD24721P"/>
    <property type="match status" value="1"/>
</dbReference>
<dbReference type="Gene3D" id="1.20.5.420">
    <property type="entry name" value="Immunoglobulin FC, subunit C"/>
    <property type="match status" value="1"/>
</dbReference>
<keyword evidence="6" id="KW-1185">Reference proteome</keyword>
<dbReference type="InterPro" id="IPR019734">
    <property type="entry name" value="TPR_rpt"/>
</dbReference>
<dbReference type="PROSITE" id="PS50005">
    <property type="entry name" value="TPR"/>
    <property type="match status" value="3"/>
</dbReference>
<feature type="region of interest" description="Disordered" evidence="4">
    <location>
        <begin position="459"/>
        <end position="480"/>
    </location>
</feature>
<dbReference type="GO" id="GO:0060090">
    <property type="term" value="F:molecular adaptor activity"/>
    <property type="evidence" value="ECO:0007669"/>
    <property type="project" value="TreeGrafter"/>
</dbReference>
<feature type="region of interest" description="Disordered" evidence="4">
    <location>
        <begin position="302"/>
        <end position="387"/>
    </location>
</feature>
<dbReference type="InterPro" id="IPR047150">
    <property type="entry name" value="SGT"/>
</dbReference>
<comment type="caution">
    <text evidence="5">The sequence shown here is derived from an EMBL/GenBank/DDBJ whole genome shotgun (WGS) entry which is preliminary data.</text>
</comment>
<gene>
    <name evidence="5" type="ORF">KIW84_061176</name>
</gene>
<dbReference type="PANTHER" id="PTHR45831">
    <property type="entry name" value="LD24721P"/>
    <property type="match status" value="1"/>
</dbReference>
<dbReference type="GO" id="GO:0072380">
    <property type="term" value="C:TRC complex"/>
    <property type="evidence" value="ECO:0007669"/>
    <property type="project" value="TreeGrafter"/>
</dbReference>
<evidence type="ECO:0000256" key="3">
    <source>
        <dbReference type="PROSITE-ProRule" id="PRU00339"/>
    </source>
</evidence>
<name>A0A9D4W4Q5_PEA</name>
<evidence type="ECO:0000256" key="1">
    <source>
        <dbReference type="ARBA" id="ARBA00022737"/>
    </source>
</evidence>
<organism evidence="5 6">
    <name type="scientific">Pisum sativum</name>
    <name type="common">Garden pea</name>
    <name type="synonym">Lathyrus oleraceus</name>
    <dbReference type="NCBI Taxonomy" id="3888"/>
    <lineage>
        <taxon>Eukaryota</taxon>
        <taxon>Viridiplantae</taxon>
        <taxon>Streptophyta</taxon>
        <taxon>Embryophyta</taxon>
        <taxon>Tracheophyta</taxon>
        <taxon>Spermatophyta</taxon>
        <taxon>Magnoliopsida</taxon>
        <taxon>eudicotyledons</taxon>
        <taxon>Gunneridae</taxon>
        <taxon>Pentapetalae</taxon>
        <taxon>rosids</taxon>
        <taxon>fabids</taxon>
        <taxon>Fabales</taxon>
        <taxon>Fabaceae</taxon>
        <taxon>Papilionoideae</taxon>
        <taxon>50 kb inversion clade</taxon>
        <taxon>NPAAA clade</taxon>
        <taxon>Hologalegina</taxon>
        <taxon>IRL clade</taxon>
        <taxon>Fabeae</taxon>
        <taxon>Lathyrus</taxon>
    </lineage>
</organism>
<dbReference type="FunFam" id="1.25.40.10:FF:000330">
    <property type="entry name" value="Tetratricopeptide repeat (TPR)-like superfamily protein"/>
    <property type="match status" value="1"/>
</dbReference>
<feature type="compositionally biased region" description="Polar residues" evidence="4">
    <location>
        <begin position="305"/>
        <end position="326"/>
    </location>
</feature>
<proteinExistence type="predicted"/>
<dbReference type="SUPFAM" id="SSF48452">
    <property type="entry name" value="TPR-like"/>
    <property type="match status" value="1"/>
</dbReference>
<dbReference type="AlphaFoldDB" id="A0A9D4W4Q5"/>
<feature type="compositionally biased region" description="Polar residues" evidence="4">
    <location>
        <begin position="85"/>
        <end position="94"/>
    </location>
</feature>
<dbReference type="Pfam" id="PF07719">
    <property type="entry name" value="TPR_2"/>
    <property type="match status" value="1"/>
</dbReference>
<protein>
    <submittedName>
        <fullName evidence="5">Uncharacterized protein</fullName>
    </submittedName>
</protein>
<keyword evidence="1" id="KW-0677">Repeat</keyword>
<feature type="repeat" description="TPR" evidence="3">
    <location>
        <begin position="214"/>
        <end position="247"/>
    </location>
</feature>
<dbReference type="Gramene" id="Psat6g041000.1">
    <property type="protein sequence ID" value="Psat6g041000.1.cds"/>
    <property type="gene ID" value="Psat6g041000"/>
</dbReference>
<dbReference type="Gene3D" id="1.25.40.10">
    <property type="entry name" value="Tetratricopeptide repeat domain"/>
    <property type="match status" value="1"/>
</dbReference>
<evidence type="ECO:0000256" key="4">
    <source>
        <dbReference type="SAM" id="MobiDB-lite"/>
    </source>
</evidence>
<feature type="repeat" description="TPR" evidence="3">
    <location>
        <begin position="248"/>
        <end position="282"/>
    </location>
</feature>
<dbReference type="Pfam" id="PF00515">
    <property type="entry name" value="TPR_1"/>
    <property type="match status" value="1"/>
</dbReference>
<feature type="repeat" description="TPR" evidence="3">
    <location>
        <begin position="180"/>
        <end position="213"/>
    </location>
</feature>
<dbReference type="Proteomes" id="UP001058974">
    <property type="component" value="Chromosome 6"/>
</dbReference>
<dbReference type="EMBL" id="JAMSHJ010000006">
    <property type="protein sequence ID" value="KAI5394390.1"/>
    <property type="molecule type" value="Genomic_DNA"/>
</dbReference>
<dbReference type="OrthoDB" id="2423701at2759"/>
<dbReference type="Gramene" id="PSAT_LOCUS25477_t1">
    <property type="protein sequence ID" value="CAL5206637.1"/>
    <property type="gene ID" value="PSAT_LOCUS25477"/>
</dbReference>
<reference evidence="5 6" key="1">
    <citation type="journal article" date="2022" name="Nat. Genet.">
        <title>Improved pea reference genome and pan-genome highlight genomic features and evolutionary characteristics.</title>
        <authorList>
            <person name="Yang T."/>
            <person name="Liu R."/>
            <person name="Luo Y."/>
            <person name="Hu S."/>
            <person name="Wang D."/>
            <person name="Wang C."/>
            <person name="Pandey M.K."/>
            <person name="Ge S."/>
            <person name="Xu Q."/>
            <person name="Li N."/>
            <person name="Li G."/>
            <person name="Huang Y."/>
            <person name="Saxena R.K."/>
            <person name="Ji Y."/>
            <person name="Li M."/>
            <person name="Yan X."/>
            <person name="He Y."/>
            <person name="Liu Y."/>
            <person name="Wang X."/>
            <person name="Xiang C."/>
            <person name="Varshney R.K."/>
            <person name="Ding H."/>
            <person name="Gao S."/>
            <person name="Zong X."/>
        </authorList>
    </citation>
    <scope>NUCLEOTIDE SEQUENCE [LARGE SCALE GENOMIC DNA]</scope>
    <source>
        <strain evidence="5 6">cv. Zhongwan 6</strain>
    </source>
</reference>
<dbReference type="GO" id="GO:0006620">
    <property type="term" value="P:post-translational protein targeting to endoplasmic reticulum membrane"/>
    <property type="evidence" value="ECO:0007669"/>
    <property type="project" value="TreeGrafter"/>
</dbReference>
<dbReference type="InterPro" id="IPR013105">
    <property type="entry name" value="TPR_2"/>
</dbReference>